<dbReference type="EMBL" id="OY660878">
    <property type="protein sequence ID" value="CAJ1074314.1"/>
    <property type="molecule type" value="Genomic_DNA"/>
</dbReference>
<sequence length="181" mass="19506">MESEEIVKWCKDKGIDVKRAIVLSEVSFETPDDAICKALDDAKIFGHCKVRGRCSAHTGKSQTVLVETTTDMTAAQLPEQIVAGDEWGSWVVNVSETQSFNPTAGKGGFQSKLLSFLASEGKTLEDVTGLLSPSPAPRVTPELNTDLSKLRAFTPKLYLIAGPKLPSCIAPFMTSISNTCL</sequence>
<gene>
    <name evidence="2" type="ORF">XNOV1_A027653</name>
</gene>
<dbReference type="Pfam" id="PF20846">
    <property type="entry name" value="PNMA_N"/>
    <property type="match status" value="1"/>
</dbReference>
<dbReference type="AlphaFoldDB" id="A0AAV1GMI7"/>
<dbReference type="InterPro" id="IPR048271">
    <property type="entry name" value="PNMA_N"/>
</dbReference>
<feature type="domain" description="Paraneoplastic antigen Ma-like N-terminal" evidence="1">
    <location>
        <begin position="8"/>
        <end position="92"/>
    </location>
</feature>
<organism evidence="2 3">
    <name type="scientific">Xyrichtys novacula</name>
    <name type="common">Pearly razorfish</name>
    <name type="synonym">Hemipteronotus novacula</name>
    <dbReference type="NCBI Taxonomy" id="13765"/>
    <lineage>
        <taxon>Eukaryota</taxon>
        <taxon>Metazoa</taxon>
        <taxon>Chordata</taxon>
        <taxon>Craniata</taxon>
        <taxon>Vertebrata</taxon>
        <taxon>Euteleostomi</taxon>
        <taxon>Actinopterygii</taxon>
        <taxon>Neopterygii</taxon>
        <taxon>Teleostei</taxon>
        <taxon>Neoteleostei</taxon>
        <taxon>Acanthomorphata</taxon>
        <taxon>Eupercaria</taxon>
        <taxon>Labriformes</taxon>
        <taxon>Labridae</taxon>
        <taxon>Xyrichtys</taxon>
    </lineage>
</organism>
<evidence type="ECO:0000313" key="3">
    <source>
        <dbReference type="Proteomes" id="UP001178508"/>
    </source>
</evidence>
<keyword evidence="3" id="KW-1185">Reference proteome</keyword>
<dbReference type="Proteomes" id="UP001178508">
    <property type="component" value="Chromosome 15"/>
</dbReference>
<evidence type="ECO:0000259" key="1">
    <source>
        <dbReference type="Pfam" id="PF20846"/>
    </source>
</evidence>
<proteinExistence type="predicted"/>
<reference evidence="2" key="1">
    <citation type="submission" date="2023-08" db="EMBL/GenBank/DDBJ databases">
        <authorList>
            <person name="Alioto T."/>
            <person name="Alioto T."/>
            <person name="Gomez Garrido J."/>
        </authorList>
    </citation>
    <scope>NUCLEOTIDE SEQUENCE</scope>
</reference>
<name>A0AAV1GMI7_XYRNO</name>
<dbReference type="PANTHER" id="PTHR23095">
    <property type="entry name" value="PARANEOPLASTIC ANTIGEN"/>
    <property type="match status" value="1"/>
</dbReference>
<evidence type="ECO:0000313" key="2">
    <source>
        <dbReference type="EMBL" id="CAJ1074314.1"/>
    </source>
</evidence>
<dbReference type="PANTHER" id="PTHR23095:SF17">
    <property type="entry name" value="PARANEOPLASTIC ANTIGEN MA1"/>
    <property type="match status" value="1"/>
</dbReference>
<dbReference type="InterPro" id="IPR026523">
    <property type="entry name" value="PNMA"/>
</dbReference>
<protein>
    <submittedName>
        <fullName evidence="2">Paraneoplastic antigen</fullName>
    </submittedName>
</protein>
<accession>A0AAV1GMI7</accession>